<dbReference type="InterPro" id="IPR037607">
    <property type="entry name" value="DGK"/>
</dbReference>
<dbReference type="GO" id="GO:0007200">
    <property type="term" value="P:phospholipase C-activating G protein-coupled receptor signaling pathway"/>
    <property type="evidence" value="ECO:0007669"/>
    <property type="project" value="InterPro"/>
</dbReference>
<name>A0AA88UZN3_9ASTE</name>
<evidence type="ECO:0000259" key="6">
    <source>
        <dbReference type="Pfam" id="PF00609"/>
    </source>
</evidence>
<reference evidence="7" key="1">
    <citation type="submission" date="2022-12" db="EMBL/GenBank/DDBJ databases">
        <title>Draft genome assemblies for two species of Escallonia (Escalloniales).</title>
        <authorList>
            <person name="Chanderbali A."/>
            <person name="Dervinis C."/>
            <person name="Anghel I."/>
            <person name="Soltis D."/>
            <person name="Soltis P."/>
            <person name="Zapata F."/>
        </authorList>
    </citation>
    <scope>NUCLEOTIDE SEQUENCE</scope>
    <source>
        <strain evidence="7">UCBG64.0493</strain>
        <tissue evidence="7">Leaf</tissue>
    </source>
</reference>
<keyword evidence="2" id="KW-0547">Nucleotide-binding</keyword>
<dbReference type="PANTHER" id="PTHR11255:SF29">
    <property type="entry name" value="DIACYLGLYCEROL KINASE"/>
    <property type="match status" value="1"/>
</dbReference>
<dbReference type="GO" id="GO:0016020">
    <property type="term" value="C:membrane"/>
    <property type="evidence" value="ECO:0007669"/>
    <property type="project" value="TreeGrafter"/>
</dbReference>
<evidence type="ECO:0000256" key="2">
    <source>
        <dbReference type="ARBA" id="ARBA00022741"/>
    </source>
</evidence>
<dbReference type="AlphaFoldDB" id="A0AA88UZN3"/>
<organism evidence="7 8">
    <name type="scientific">Escallonia herrerae</name>
    <dbReference type="NCBI Taxonomy" id="1293975"/>
    <lineage>
        <taxon>Eukaryota</taxon>
        <taxon>Viridiplantae</taxon>
        <taxon>Streptophyta</taxon>
        <taxon>Embryophyta</taxon>
        <taxon>Tracheophyta</taxon>
        <taxon>Spermatophyta</taxon>
        <taxon>Magnoliopsida</taxon>
        <taxon>eudicotyledons</taxon>
        <taxon>Gunneridae</taxon>
        <taxon>Pentapetalae</taxon>
        <taxon>asterids</taxon>
        <taxon>campanulids</taxon>
        <taxon>Escalloniales</taxon>
        <taxon>Escalloniaceae</taxon>
        <taxon>Escallonia</taxon>
    </lineage>
</organism>
<keyword evidence="4" id="KW-0067">ATP-binding</keyword>
<sequence length="165" mass="18351">FSGGLNPWGTPNNKRLHSTDFSPLYVDDGLIEVVGFQNIFHGLVLFSPKGHGTRLAQARKIRFEFKKDAVDHTYLRIDGKPWKQPLPMDDDSVVMEISHSGRVSMLASPPCPSKSINAPPSSYLPDEDVDEDSNEDLEDNSEGRSKLDAAEILRLPEGFDLSRLS</sequence>
<feature type="region of interest" description="Disordered" evidence="5">
    <location>
        <begin position="104"/>
        <end position="149"/>
    </location>
</feature>
<evidence type="ECO:0000256" key="3">
    <source>
        <dbReference type="ARBA" id="ARBA00022777"/>
    </source>
</evidence>
<evidence type="ECO:0000313" key="8">
    <source>
        <dbReference type="Proteomes" id="UP001188597"/>
    </source>
</evidence>
<feature type="non-terminal residue" evidence="7">
    <location>
        <position position="1"/>
    </location>
</feature>
<dbReference type="GO" id="GO:0005524">
    <property type="term" value="F:ATP binding"/>
    <property type="evidence" value="ECO:0007669"/>
    <property type="project" value="UniProtKB-KW"/>
</dbReference>
<evidence type="ECO:0000313" key="7">
    <source>
        <dbReference type="EMBL" id="KAK2998976.1"/>
    </source>
</evidence>
<keyword evidence="8" id="KW-1185">Reference proteome</keyword>
<evidence type="ECO:0000256" key="1">
    <source>
        <dbReference type="ARBA" id="ARBA00022679"/>
    </source>
</evidence>
<dbReference type="PANTHER" id="PTHR11255">
    <property type="entry name" value="DIACYLGLYCEROL KINASE"/>
    <property type="match status" value="1"/>
</dbReference>
<comment type="caution">
    <text evidence="7">The sequence shown here is derived from an EMBL/GenBank/DDBJ whole genome shotgun (WGS) entry which is preliminary data.</text>
</comment>
<accession>A0AA88UZN3</accession>
<protein>
    <recommendedName>
        <fullName evidence="6">Diacylglycerol kinase accessory domain-containing protein</fullName>
    </recommendedName>
</protein>
<keyword evidence="1" id="KW-0808">Transferase</keyword>
<dbReference type="EMBL" id="JAVXUP010003429">
    <property type="protein sequence ID" value="KAK2998976.1"/>
    <property type="molecule type" value="Genomic_DNA"/>
</dbReference>
<keyword evidence="3" id="KW-0418">Kinase</keyword>
<dbReference type="Pfam" id="PF00609">
    <property type="entry name" value="DAGK_acc"/>
    <property type="match status" value="1"/>
</dbReference>
<dbReference type="InterPro" id="IPR000756">
    <property type="entry name" value="Diacylglycerol_kin_accessory"/>
</dbReference>
<evidence type="ECO:0000256" key="4">
    <source>
        <dbReference type="ARBA" id="ARBA00022840"/>
    </source>
</evidence>
<gene>
    <name evidence="7" type="ORF">RJ639_024176</name>
</gene>
<evidence type="ECO:0000256" key="5">
    <source>
        <dbReference type="SAM" id="MobiDB-lite"/>
    </source>
</evidence>
<proteinExistence type="predicted"/>
<dbReference type="Proteomes" id="UP001188597">
    <property type="component" value="Unassembled WGS sequence"/>
</dbReference>
<dbReference type="GO" id="GO:0004143">
    <property type="term" value="F:ATP-dependent diacylglycerol kinase activity"/>
    <property type="evidence" value="ECO:0007669"/>
    <property type="project" value="InterPro"/>
</dbReference>
<feature type="compositionally biased region" description="Acidic residues" evidence="5">
    <location>
        <begin position="125"/>
        <end position="140"/>
    </location>
</feature>
<feature type="domain" description="Diacylglycerol kinase accessory" evidence="6">
    <location>
        <begin position="1"/>
        <end position="81"/>
    </location>
</feature>